<keyword evidence="1" id="KW-1133">Transmembrane helix</keyword>
<evidence type="ECO:0000313" key="3">
    <source>
        <dbReference type="Proteomes" id="UP000217465"/>
    </source>
</evidence>
<feature type="transmembrane region" description="Helical" evidence="1">
    <location>
        <begin position="82"/>
        <end position="101"/>
    </location>
</feature>
<dbReference type="EMBL" id="NSGR01000004">
    <property type="protein sequence ID" value="PCH13663.1"/>
    <property type="molecule type" value="Genomic_DNA"/>
</dbReference>
<dbReference type="AlphaFoldDB" id="A0A854WF38"/>
<accession>A0A854WF38</accession>
<feature type="transmembrane region" description="Helical" evidence="1">
    <location>
        <begin position="40"/>
        <end position="61"/>
    </location>
</feature>
<feature type="transmembrane region" description="Helical" evidence="1">
    <location>
        <begin position="229"/>
        <end position="251"/>
    </location>
</feature>
<comment type="caution">
    <text evidence="2">The sequence shown here is derived from an EMBL/GenBank/DDBJ whole genome shotgun (WGS) entry which is preliminary data.</text>
</comment>
<feature type="transmembrane region" description="Helical" evidence="1">
    <location>
        <begin position="341"/>
        <end position="362"/>
    </location>
</feature>
<keyword evidence="1" id="KW-0812">Transmembrane</keyword>
<feature type="transmembrane region" description="Helical" evidence="1">
    <location>
        <begin position="137"/>
        <end position="167"/>
    </location>
</feature>
<organism evidence="2 3">
    <name type="scientific">Streptococcus parauberis</name>
    <dbReference type="NCBI Taxonomy" id="1348"/>
    <lineage>
        <taxon>Bacteria</taxon>
        <taxon>Bacillati</taxon>
        <taxon>Bacillota</taxon>
        <taxon>Bacilli</taxon>
        <taxon>Lactobacillales</taxon>
        <taxon>Streptococcaceae</taxon>
        <taxon>Streptococcus</taxon>
    </lineage>
</organism>
<feature type="transmembrane region" description="Helical" evidence="1">
    <location>
        <begin position="107"/>
        <end position="125"/>
    </location>
</feature>
<keyword evidence="1" id="KW-0472">Membrane</keyword>
<reference evidence="2 3" key="1">
    <citation type="submission" date="2016-06" db="EMBL/GenBank/DDBJ databases">
        <authorList>
            <person name="Haines A.N."/>
            <person name="Council K.R."/>
        </authorList>
    </citation>
    <scope>NUCLEOTIDE SEQUENCE [LARGE SCALE GENOMIC DNA]</scope>
    <source>
        <strain evidence="2 3">SP158-29</strain>
    </source>
</reference>
<gene>
    <name evidence="2" type="ORF">A9Y57_00296</name>
</gene>
<dbReference type="Proteomes" id="UP000217465">
    <property type="component" value="Unassembled WGS sequence"/>
</dbReference>
<feature type="transmembrane region" description="Helical" evidence="1">
    <location>
        <begin position="383"/>
        <end position="404"/>
    </location>
</feature>
<feature type="transmembrane region" description="Helical" evidence="1">
    <location>
        <begin position="187"/>
        <end position="217"/>
    </location>
</feature>
<evidence type="ECO:0000313" key="2">
    <source>
        <dbReference type="EMBL" id="PCH13663.1"/>
    </source>
</evidence>
<evidence type="ECO:0000256" key="1">
    <source>
        <dbReference type="SAM" id="Phobius"/>
    </source>
</evidence>
<protein>
    <recommendedName>
        <fullName evidence="4">DUF2079 domain-containing protein</fullName>
    </recommendedName>
</protein>
<proteinExistence type="predicted"/>
<name>A0A854WF38_9STRE</name>
<feature type="transmembrane region" description="Helical" evidence="1">
    <location>
        <begin position="313"/>
        <end position="335"/>
    </location>
</feature>
<feature type="transmembrane region" description="Helical" evidence="1">
    <location>
        <begin position="278"/>
        <end position="301"/>
    </location>
</feature>
<sequence length="519" mass="58960">MSQIRTDNNNGLGNNYAYDGSTLHTTKYETKVPSLHKFHIFFYSIIVALLSVATPFLTEFANNLQSQNLYVGMMLTKGQIPYSDIFTTGGMLYFVMIALSYFLGSTIWLVLVEVLCFYLAGVYFYKLVNYFASSQKIAATFTFLFFVMNLVFGFGGLYPIQFAMPLILVSLWNLTKYFAGLIKDEAFILLGIAGAMAMLIEPKTLVYFVLSSIAVIVFNSQNRHLARGFYQLLAALFGMLLIFYIAGYFILNLQILGPYFKQAFVYQFTNFNLGTYPLVIGILVQFAICLASGLLFGPIYFMKKHKSDADAMVKWVILASFLIYLLMAVLSGDVIAYHQLFLLPFGLILTAVPIAHQFNISLNQGNHRRSRGKKGMGPVLQFYFTKCLYLPILLLVGLLTFQYMTISKEITANKERHQIVQTLKKKIQPGQAIYVWDTNSIIYQQTVAKSASHFASPVINTNNLKNKQMLYDELLQNKAKYIIVNKKLKVPEKVKKILRKNLKLDEKVNLSGFAIYKKK</sequence>
<evidence type="ECO:0008006" key="4">
    <source>
        <dbReference type="Google" id="ProtNLM"/>
    </source>
</evidence>
<dbReference type="RefSeq" id="WP_096633293.1">
    <property type="nucleotide sequence ID" value="NZ_NSGR01000004.1"/>
</dbReference>